<name>A0ABD0AH00_9LACO</name>
<dbReference type="Proteomes" id="UP001054884">
    <property type="component" value="Unassembled WGS sequence"/>
</dbReference>
<accession>A0ABD0AH00</accession>
<evidence type="ECO:0000313" key="1">
    <source>
        <dbReference type="EMBL" id="GHN34387.1"/>
    </source>
</evidence>
<dbReference type="RefSeq" id="WP_236160396.1">
    <property type="nucleotide sequence ID" value="NZ_BNHQ01000065.1"/>
</dbReference>
<organism evidence="1 2">
    <name type="scientific">Lactobacillus delbrueckii</name>
    <dbReference type="NCBI Taxonomy" id="1584"/>
    <lineage>
        <taxon>Bacteria</taxon>
        <taxon>Bacillati</taxon>
        <taxon>Bacillota</taxon>
        <taxon>Bacilli</taxon>
        <taxon>Lactobacillales</taxon>
        <taxon>Lactobacillaceae</taxon>
        <taxon>Lactobacillus</taxon>
    </lineage>
</organism>
<evidence type="ECO:0000313" key="2">
    <source>
        <dbReference type="Proteomes" id="UP001054884"/>
    </source>
</evidence>
<proteinExistence type="predicted"/>
<sequence>MASNTLSLYRKITKKIIKLAGIKNNLPQLFYTDLEEKTLQIKMTDSVIEIDDGNWSPTDNNLIYQQEFIIEHPNELFGKAKVTDCSNKIGMAAHIYSKNSLFQETITLPVDIVNDTERVKFDFRHTFKPGSLRGYLCIDFFMYLKELNSRQSFQADRIGMILCQEDLYKARIVIDGEGVMFPIIEYKDSNGPLWTIERNWHDPSVDEFDVTNVRIKLNTANPLSKQVFNSNGRMANEIMSTIMVQSIAMITYETILDMQRYYGGMNKVEAMEGSILEVVNTWIIEYSIDTSNMMTIVDSLQNGELYAKLQLRGTTDD</sequence>
<dbReference type="AlphaFoldDB" id="A0ABD0AH00"/>
<reference evidence="1 2" key="1">
    <citation type="journal article" date="2022" name="J. Dairy Sci.">
        <title>Genetic diversity of Lactobacillus delbrueckii isolated from raw milk in Hokkaido, Japan.</title>
        <authorList>
            <person name="Tsuchihashi H."/>
            <person name="Ichikawa A."/>
            <person name="Takeda M."/>
            <person name="Koizumi A."/>
            <person name="Mizoguchi C."/>
            <person name="Ishida T."/>
            <person name="Kimura K."/>
        </authorList>
    </citation>
    <scope>NUCLEOTIDE SEQUENCE [LARGE SCALE GENOMIC DNA]</scope>
    <source>
        <strain evidence="1 2">ME-791</strain>
    </source>
</reference>
<comment type="caution">
    <text evidence="1">The sequence shown here is derived from an EMBL/GenBank/DDBJ whole genome shotgun (WGS) entry which is preliminary data.</text>
</comment>
<dbReference type="EMBL" id="BNHY01000042">
    <property type="protein sequence ID" value="GHN34387.1"/>
    <property type="molecule type" value="Genomic_DNA"/>
</dbReference>
<protein>
    <submittedName>
        <fullName evidence="1">Uncharacterized protein</fullName>
    </submittedName>
</protein>
<gene>
    <name evidence="1" type="ORF">ME791_15390</name>
</gene>